<dbReference type="PANTHER" id="PTHR14369:SF0">
    <property type="entry name" value="SURFEIT LOCUS PROTEIN 6"/>
    <property type="match status" value="1"/>
</dbReference>
<dbReference type="Proteomes" id="UP000677228">
    <property type="component" value="Unassembled WGS sequence"/>
</dbReference>
<dbReference type="EMBL" id="CAJOBA010009867">
    <property type="protein sequence ID" value="CAF3861326.1"/>
    <property type="molecule type" value="Genomic_DNA"/>
</dbReference>
<evidence type="ECO:0000313" key="6">
    <source>
        <dbReference type="EMBL" id="CAF1099905.1"/>
    </source>
</evidence>
<dbReference type="GO" id="GO:0005730">
    <property type="term" value="C:nucleolus"/>
    <property type="evidence" value="ECO:0007669"/>
    <property type="project" value="TreeGrafter"/>
</dbReference>
<reference evidence="6" key="1">
    <citation type="submission" date="2021-02" db="EMBL/GenBank/DDBJ databases">
        <authorList>
            <person name="Nowell W R."/>
        </authorList>
    </citation>
    <scope>NUCLEOTIDE SEQUENCE</scope>
</reference>
<gene>
    <name evidence="6" type="ORF">OVA965_LOCUS19240</name>
    <name evidence="7" type="ORF">TMI583_LOCUS19252</name>
</gene>
<protein>
    <recommendedName>
        <fullName evidence="5">Ribosomal RNA-processing protein 14/surfeit locus protein 6 C-terminal domain-containing protein</fullName>
    </recommendedName>
</protein>
<comment type="caution">
    <text evidence="6">The sequence shown here is derived from an EMBL/GenBank/DDBJ whole genome shotgun (WGS) entry which is preliminary data.</text>
</comment>
<organism evidence="6 8">
    <name type="scientific">Didymodactylos carnosus</name>
    <dbReference type="NCBI Taxonomy" id="1234261"/>
    <lineage>
        <taxon>Eukaryota</taxon>
        <taxon>Metazoa</taxon>
        <taxon>Spiralia</taxon>
        <taxon>Gnathifera</taxon>
        <taxon>Rotifera</taxon>
        <taxon>Eurotatoria</taxon>
        <taxon>Bdelloidea</taxon>
        <taxon>Philodinida</taxon>
        <taxon>Philodinidae</taxon>
        <taxon>Didymodactylos</taxon>
    </lineage>
</organism>
<feature type="compositionally biased region" description="Basic and acidic residues" evidence="4">
    <location>
        <begin position="134"/>
        <end position="143"/>
    </location>
</feature>
<evidence type="ECO:0000256" key="3">
    <source>
        <dbReference type="ARBA" id="ARBA00023242"/>
    </source>
</evidence>
<name>A0A8S2E7U4_9BILA</name>
<feature type="domain" description="Ribosomal RNA-processing protein 14/surfeit locus protein 6 C-terminal" evidence="5">
    <location>
        <begin position="160"/>
        <end position="349"/>
    </location>
</feature>
<feature type="compositionally biased region" description="Basic and acidic residues" evidence="4">
    <location>
        <begin position="313"/>
        <end position="330"/>
    </location>
</feature>
<evidence type="ECO:0000256" key="2">
    <source>
        <dbReference type="ARBA" id="ARBA00005904"/>
    </source>
</evidence>
<dbReference type="PANTHER" id="PTHR14369">
    <property type="entry name" value="SURFEIT LOCUS PROTEIN 6"/>
    <property type="match status" value="1"/>
</dbReference>
<feature type="compositionally biased region" description="Basic residues" evidence="4">
    <location>
        <begin position="345"/>
        <end position="359"/>
    </location>
</feature>
<dbReference type="EMBL" id="CAJNOK010009849">
    <property type="protein sequence ID" value="CAF1099905.1"/>
    <property type="molecule type" value="Genomic_DNA"/>
</dbReference>
<feature type="region of interest" description="Disordered" evidence="4">
    <location>
        <begin position="114"/>
        <end position="215"/>
    </location>
</feature>
<accession>A0A8S2E7U4</accession>
<dbReference type="InterPro" id="IPR029190">
    <property type="entry name" value="Rrp14/SURF6_C"/>
</dbReference>
<comment type="similarity">
    <text evidence="2">Belongs to the SURF6 family.</text>
</comment>
<feature type="compositionally biased region" description="Polar residues" evidence="4">
    <location>
        <begin position="191"/>
        <end position="215"/>
    </location>
</feature>
<feature type="compositionally biased region" description="Basic residues" evidence="4">
    <location>
        <begin position="299"/>
        <end position="312"/>
    </location>
</feature>
<dbReference type="GO" id="GO:0042274">
    <property type="term" value="P:ribosomal small subunit biogenesis"/>
    <property type="evidence" value="ECO:0007669"/>
    <property type="project" value="TreeGrafter"/>
</dbReference>
<dbReference type="AlphaFoldDB" id="A0A8S2E7U4"/>
<dbReference type="InterPro" id="IPR007019">
    <property type="entry name" value="SURF6"/>
</dbReference>
<feature type="region of interest" description="Disordered" evidence="4">
    <location>
        <begin position="299"/>
        <end position="359"/>
    </location>
</feature>
<evidence type="ECO:0000313" key="8">
    <source>
        <dbReference type="Proteomes" id="UP000677228"/>
    </source>
</evidence>
<evidence type="ECO:0000256" key="4">
    <source>
        <dbReference type="SAM" id="MobiDB-lite"/>
    </source>
</evidence>
<evidence type="ECO:0000313" key="7">
    <source>
        <dbReference type="EMBL" id="CAF3861326.1"/>
    </source>
</evidence>
<keyword evidence="3" id="KW-0539">Nucleus</keyword>
<dbReference type="GO" id="GO:0003723">
    <property type="term" value="F:RNA binding"/>
    <property type="evidence" value="ECO:0007669"/>
    <property type="project" value="TreeGrafter"/>
</dbReference>
<evidence type="ECO:0000256" key="1">
    <source>
        <dbReference type="ARBA" id="ARBA00004123"/>
    </source>
</evidence>
<dbReference type="Pfam" id="PF04935">
    <property type="entry name" value="SURF6"/>
    <property type="match status" value="1"/>
</dbReference>
<feature type="compositionally biased region" description="Polar residues" evidence="4">
    <location>
        <begin position="122"/>
        <end position="133"/>
    </location>
</feature>
<comment type="subcellular location">
    <subcellularLocation>
        <location evidence="1">Nucleus</location>
    </subcellularLocation>
</comment>
<proteinExistence type="inferred from homology"/>
<dbReference type="GO" id="GO:0042273">
    <property type="term" value="P:ribosomal large subunit biogenesis"/>
    <property type="evidence" value="ECO:0007669"/>
    <property type="project" value="TreeGrafter"/>
</dbReference>
<sequence length="359" mass="42078">MNEWPYDKLRMVHVKFDEKEDENDEAKQNRQPKIEHFMNLNTTLLSLVDFIRPETYIAQDELEQWVSIKQKYLQQPQSQKRKNPKQMKRGELELAEIQSVRTTSAIYRFLARHNTKTKKTTGQRTSKTNTTALSHDELLEKLHSKMTHRNQSKSGDGKSKKRKRSEESIKLRKKTKKQKTSTSSATPKTTNIWEPSSTSDSTQHQGNSQTNIPQLTTLTFGKFDFGDQSVKKNKKNQPKSKKLTDILKKVENEQSSLSQIRDENPVEAHKLDSKVHWENALLKAQGAKVRDNVQMLKKSIKKQTKLKQRSQKKWQERIEQTEKQHSDKQQKRVGNIQKRKDEKKAKQKKRAIKRGRLVK</sequence>
<evidence type="ECO:0000259" key="5">
    <source>
        <dbReference type="Pfam" id="PF04935"/>
    </source>
</evidence>
<dbReference type="GO" id="GO:0003677">
    <property type="term" value="F:DNA binding"/>
    <property type="evidence" value="ECO:0007669"/>
    <property type="project" value="TreeGrafter"/>
</dbReference>
<dbReference type="Proteomes" id="UP000682733">
    <property type="component" value="Unassembled WGS sequence"/>
</dbReference>
<feature type="compositionally biased region" description="Low complexity" evidence="4">
    <location>
        <begin position="180"/>
        <end position="190"/>
    </location>
</feature>